<dbReference type="Proteomes" id="UP000719412">
    <property type="component" value="Unassembled WGS sequence"/>
</dbReference>
<accession>A0A8J6LF38</accession>
<evidence type="ECO:0000256" key="1">
    <source>
        <dbReference type="SAM" id="MobiDB-lite"/>
    </source>
</evidence>
<organism evidence="2 3">
    <name type="scientific">Tenebrio molitor</name>
    <name type="common">Yellow mealworm beetle</name>
    <dbReference type="NCBI Taxonomy" id="7067"/>
    <lineage>
        <taxon>Eukaryota</taxon>
        <taxon>Metazoa</taxon>
        <taxon>Ecdysozoa</taxon>
        <taxon>Arthropoda</taxon>
        <taxon>Hexapoda</taxon>
        <taxon>Insecta</taxon>
        <taxon>Pterygota</taxon>
        <taxon>Neoptera</taxon>
        <taxon>Endopterygota</taxon>
        <taxon>Coleoptera</taxon>
        <taxon>Polyphaga</taxon>
        <taxon>Cucujiformia</taxon>
        <taxon>Tenebrionidae</taxon>
        <taxon>Tenebrio</taxon>
    </lineage>
</organism>
<feature type="region of interest" description="Disordered" evidence="1">
    <location>
        <begin position="232"/>
        <end position="264"/>
    </location>
</feature>
<evidence type="ECO:0000313" key="3">
    <source>
        <dbReference type="Proteomes" id="UP000719412"/>
    </source>
</evidence>
<dbReference type="EMBL" id="JABDTM020015685">
    <property type="protein sequence ID" value="KAH0819065.1"/>
    <property type="molecule type" value="Genomic_DNA"/>
</dbReference>
<reference evidence="2" key="1">
    <citation type="journal article" date="2020" name="J Insects Food Feed">
        <title>The yellow mealworm (Tenebrio molitor) genome: a resource for the emerging insects as food and feed industry.</title>
        <authorList>
            <person name="Eriksson T."/>
            <person name="Andere A."/>
            <person name="Kelstrup H."/>
            <person name="Emery V."/>
            <person name="Picard C."/>
        </authorList>
    </citation>
    <scope>NUCLEOTIDE SEQUENCE</scope>
    <source>
        <strain evidence="2">Stoneville</strain>
        <tissue evidence="2">Whole head</tissue>
    </source>
</reference>
<sequence length="312" mass="34962">MQHATTQSPSTSGANAGDEAHQPKVIGEIIPWFDPQNQELRRYVVVEPDNEKMEKILIQRMYRDRSARDILQIPPRTDKYEVLMTALISRLSSSEEQHIQQLLQREDLRDPKSSEFLRQQQSQKTSCDTCGQIASHTKPSKSNQIHSALLLPSGKLGTGPLMAEIGSVSQQCRLFIVDLIAKEHFLVDTGAEISVYPVSKLGYRPTATEYQLYAANGSIIATFGSKTASNVSEETQDTQVSMLEDDTATTEQPSRKKMKLSSKRDGTDAQIAKLLKESINANEKILEQDEDRHFFLSLLGDLKSPRRQKNGC</sequence>
<feature type="compositionally biased region" description="Polar residues" evidence="1">
    <location>
        <begin position="232"/>
        <end position="241"/>
    </location>
</feature>
<gene>
    <name evidence="2" type="ORF">GEV33_003726</name>
</gene>
<evidence type="ECO:0008006" key="4">
    <source>
        <dbReference type="Google" id="ProtNLM"/>
    </source>
</evidence>
<keyword evidence="3" id="KW-1185">Reference proteome</keyword>
<proteinExistence type="predicted"/>
<name>A0A8J6LF38_TENMO</name>
<reference evidence="2" key="2">
    <citation type="submission" date="2021-08" db="EMBL/GenBank/DDBJ databases">
        <authorList>
            <person name="Eriksson T."/>
        </authorList>
    </citation>
    <scope>NUCLEOTIDE SEQUENCE</scope>
    <source>
        <strain evidence="2">Stoneville</strain>
        <tissue evidence="2">Whole head</tissue>
    </source>
</reference>
<comment type="caution">
    <text evidence="2">The sequence shown here is derived from an EMBL/GenBank/DDBJ whole genome shotgun (WGS) entry which is preliminary data.</text>
</comment>
<protein>
    <recommendedName>
        <fullName evidence="4">Peptidase A2 domain-containing protein</fullName>
    </recommendedName>
</protein>
<dbReference type="AlphaFoldDB" id="A0A8J6LF38"/>
<evidence type="ECO:0000313" key="2">
    <source>
        <dbReference type="EMBL" id="KAH0819065.1"/>
    </source>
</evidence>